<dbReference type="GO" id="GO:0016787">
    <property type="term" value="F:hydrolase activity"/>
    <property type="evidence" value="ECO:0007669"/>
    <property type="project" value="UniProtKB-KW"/>
</dbReference>
<dbReference type="InterPro" id="IPR011545">
    <property type="entry name" value="DEAD/DEAH_box_helicase_dom"/>
</dbReference>
<dbReference type="PATRIC" id="fig|883113.3.peg.487"/>
<sequence length="248" mass="28035">MFNDLPTPLQEKWQAAGFQEPTAIQKKVFQQMNIKESFAAISPTGTGKTLAYLIPLLMQLEANHQLQAVIFAPSQELAQQILQVSSDWGTNLGLTIMSLIGGANTKRQIEQLKKKPELIIATPGRFLELLKQTAKLKVHTVQWLIYDEADYLLAKTNQSRQDLELIEGRMMRDIRKAFISATQSEDLLRYLDAQSPVPVLLKSSIEEQAQSVNHMVVLSNNRNKVENLRRLTHLDSMKALVFLIVLVT</sequence>
<dbReference type="GO" id="GO:0005829">
    <property type="term" value="C:cytosol"/>
    <property type="evidence" value="ECO:0007669"/>
    <property type="project" value="TreeGrafter"/>
</dbReference>
<dbReference type="SMART" id="SM00487">
    <property type="entry name" value="DEXDc"/>
    <property type="match status" value="1"/>
</dbReference>
<dbReference type="InterPro" id="IPR044742">
    <property type="entry name" value="DEAD/DEAH_RhlB"/>
</dbReference>
<dbReference type="eggNOG" id="COG0513">
    <property type="taxonomic scope" value="Bacteria"/>
</dbReference>
<dbReference type="InterPro" id="IPR050547">
    <property type="entry name" value="DEAD_box_RNA_helicases"/>
</dbReference>
<dbReference type="AlphaFoldDB" id="H3NI57"/>
<keyword evidence="1" id="KW-0547">Nucleotide-binding</keyword>
<dbReference type="InterPro" id="IPR014001">
    <property type="entry name" value="Helicase_ATP-bd"/>
</dbReference>
<dbReference type="Proteomes" id="UP000006190">
    <property type="component" value="Unassembled WGS sequence"/>
</dbReference>
<accession>H3NI57</accession>
<dbReference type="PANTHER" id="PTHR47963">
    <property type="entry name" value="DEAD-BOX ATP-DEPENDENT RNA HELICASE 47, MITOCHONDRIAL"/>
    <property type="match status" value="1"/>
</dbReference>
<dbReference type="GO" id="GO:0033592">
    <property type="term" value="F:RNA strand annealing activity"/>
    <property type="evidence" value="ECO:0007669"/>
    <property type="project" value="TreeGrafter"/>
</dbReference>
<dbReference type="GO" id="GO:0009409">
    <property type="term" value="P:response to cold"/>
    <property type="evidence" value="ECO:0007669"/>
    <property type="project" value="TreeGrafter"/>
</dbReference>
<dbReference type="PROSITE" id="PS51192">
    <property type="entry name" value="HELICASE_ATP_BIND_1"/>
    <property type="match status" value="1"/>
</dbReference>
<dbReference type="CDD" id="cd00268">
    <property type="entry name" value="DEADc"/>
    <property type="match status" value="1"/>
</dbReference>
<evidence type="ECO:0000313" key="6">
    <source>
        <dbReference type="EMBL" id="EHR37856.1"/>
    </source>
</evidence>
<dbReference type="Gene3D" id="3.40.50.300">
    <property type="entry name" value="P-loop containing nucleotide triphosphate hydrolases"/>
    <property type="match status" value="1"/>
</dbReference>
<reference evidence="6 7" key="1">
    <citation type="submission" date="2012-01" db="EMBL/GenBank/DDBJ databases">
        <title>The Genome Sequence of Facklamia languida CCUG 37842.</title>
        <authorList>
            <consortium name="The Broad Institute Genome Sequencing Platform"/>
            <person name="Earl A."/>
            <person name="Ward D."/>
            <person name="Feldgarden M."/>
            <person name="Gevers D."/>
            <person name="Huys G."/>
            <person name="Young S.K."/>
            <person name="Zeng Q."/>
            <person name="Gargeya S."/>
            <person name="Fitzgerald M."/>
            <person name="Haas B."/>
            <person name="Abouelleil A."/>
            <person name="Alvarado L."/>
            <person name="Arachchi H.M."/>
            <person name="Berlin A."/>
            <person name="Chapman S.B."/>
            <person name="Gearin G."/>
            <person name="Goldberg J."/>
            <person name="Griggs A."/>
            <person name="Gujja S."/>
            <person name="Hansen M."/>
            <person name="Heiman D."/>
            <person name="Howarth C."/>
            <person name="Larimer J."/>
            <person name="Lui A."/>
            <person name="MacDonald P.J.P."/>
            <person name="McCowen C."/>
            <person name="Montmayeur A."/>
            <person name="Murphy C."/>
            <person name="Neiman D."/>
            <person name="Pearson M."/>
            <person name="Priest M."/>
            <person name="Roberts A."/>
            <person name="Saif S."/>
            <person name="Shea T."/>
            <person name="Sisk P."/>
            <person name="Stolte C."/>
            <person name="Sykes S."/>
            <person name="Wortman J."/>
            <person name="Nusbaum C."/>
            <person name="Birren B."/>
        </authorList>
    </citation>
    <scope>NUCLEOTIDE SEQUENCE [LARGE SCALE GENOMIC DNA]</scope>
    <source>
        <strain evidence="6 7">CCUG 37842</strain>
    </source>
</reference>
<name>H3NI57_9LACT</name>
<keyword evidence="2" id="KW-0378">Hydrolase</keyword>
<dbReference type="PANTHER" id="PTHR47963:SF7">
    <property type="entry name" value="ATP-DEPENDENT RNA HELICASE YFML-RELATED"/>
    <property type="match status" value="1"/>
</dbReference>
<keyword evidence="7" id="KW-1185">Reference proteome</keyword>
<proteinExistence type="predicted"/>
<dbReference type="RefSeq" id="WP_006308478.1">
    <property type="nucleotide sequence ID" value="NZ_JH601133.1"/>
</dbReference>
<dbReference type="STRING" id="883113.HMPREF9708_00485"/>
<evidence type="ECO:0000256" key="1">
    <source>
        <dbReference type="ARBA" id="ARBA00022741"/>
    </source>
</evidence>
<evidence type="ECO:0000256" key="4">
    <source>
        <dbReference type="ARBA" id="ARBA00022840"/>
    </source>
</evidence>
<dbReference type="Pfam" id="PF00270">
    <property type="entry name" value="DEAD"/>
    <property type="match status" value="1"/>
</dbReference>
<gene>
    <name evidence="6" type="ORF">HMPREF9708_00485</name>
</gene>
<organism evidence="6 7">
    <name type="scientific">Facklamia languida CCUG 37842</name>
    <dbReference type="NCBI Taxonomy" id="883113"/>
    <lineage>
        <taxon>Bacteria</taxon>
        <taxon>Bacillati</taxon>
        <taxon>Bacillota</taxon>
        <taxon>Bacilli</taxon>
        <taxon>Lactobacillales</taxon>
        <taxon>Aerococcaceae</taxon>
        <taxon>Facklamia</taxon>
    </lineage>
</organism>
<dbReference type="InterPro" id="IPR027417">
    <property type="entry name" value="P-loop_NTPase"/>
</dbReference>
<dbReference type="GO" id="GO:0003724">
    <property type="term" value="F:RNA helicase activity"/>
    <property type="evidence" value="ECO:0007669"/>
    <property type="project" value="TreeGrafter"/>
</dbReference>
<dbReference type="EMBL" id="AGEG01000003">
    <property type="protein sequence ID" value="EHR37856.1"/>
    <property type="molecule type" value="Genomic_DNA"/>
</dbReference>
<keyword evidence="3" id="KW-0347">Helicase</keyword>
<dbReference type="HOGENOM" id="CLU_1118853_0_0_9"/>
<feature type="domain" description="Helicase ATP-binding" evidence="5">
    <location>
        <begin position="29"/>
        <end position="201"/>
    </location>
</feature>
<evidence type="ECO:0000256" key="2">
    <source>
        <dbReference type="ARBA" id="ARBA00022801"/>
    </source>
</evidence>
<evidence type="ECO:0000313" key="7">
    <source>
        <dbReference type="Proteomes" id="UP000006190"/>
    </source>
</evidence>
<evidence type="ECO:0000256" key="3">
    <source>
        <dbReference type="ARBA" id="ARBA00022806"/>
    </source>
</evidence>
<dbReference type="GO" id="GO:0005840">
    <property type="term" value="C:ribosome"/>
    <property type="evidence" value="ECO:0007669"/>
    <property type="project" value="TreeGrafter"/>
</dbReference>
<protein>
    <recommendedName>
        <fullName evidence="5">Helicase ATP-binding domain-containing protein</fullName>
    </recommendedName>
</protein>
<evidence type="ECO:0000259" key="5">
    <source>
        <dbReference type="PROSITE" id="PS51192"/>
    </source>
</evidence>
<dbReference type="GO" id="GO:0005524">
    <property type="term" value="F:ATP binding"/>
    <property type="evidence" value="ECO:0007669"/>
    <property type="project" value="UniProtKB-KW"/>
</dbReference>
<dbReference type="SUPFAM" id="SSF52540">
    <property type="entry name" value="P-loop containing nucleoside triphosphate hydrolases"/>
    <property type="match status" value="1"/>
</dbReference>
<keyword evidence="4" id="KW-0067">ATP-binding</keyword>
<comment type="caution">
    <text evidence="6">The sequence shown here is derived from an EMBL/GenBank/DDBJ whole genome shotgun (WGS) entry which is preliminary data.</text>
</comment>